<evidence type="ECO:0000256" key="1">
    <source>
        <dbReference type="ARBA" id="ARBA00006484"/>
    </source>
</evidence>
<dbReference type="PANTHER" id="PTHR43618:SF4">
    <property type="entry name" value="SHORT CHAIN DEHYDROGENASE_REDUCTASE FAMILY (AFU_ORTHOLOGUE AFUA_7G04540)"/>
    <property type="match status" value="1"/>
</dbReference>
<keyword evidence="2" id="KW-0521">NADP</keyword>
<reference evidence="4 5" key="1">
    <citation type="submission" date="2015-04" db="EMBL/GenBank/DDBJ databases">
        <title>Complete genome sequence of Schizopora paradoxa KUC8140, a cosmopolitan wood degrader in East Asia.</title>
        <authorList>
            <consortium name="DOE Joint Genome Institute"/>
            <person name="Min B."/>
            <person name="Park H."/>
            <person name="Jang Y."/>
            <person name="Kim J.-J."/>
            <person name="Kim K.H."/>
            <person name="Pangilinan J."/>
            <person name="Lipzen A."/>
            <person name="Riley R."/>
            <person name="Grigoriev I.V."/>
            <person name="Spatafora J.W."/>
            <person name="Choi I.-G."/>
        </authorList>
    </citation>
    <scope>NUCLEOTIDE SEQUENCE [LARGE SCALE GENOMIC DNA]</scope>
    <source>
        <strain evidence="4 5">KUC8140</strain>
    </source>
</reference>
<dbReference type="InterPro" id="IPR052178">
    <property type="entry name" value="Sec_Metab_Biosynth_SDR"/>
</dbReference>
<dbReference type="EMBL" id="KQ085903">
    <property type="protein sequence ID" value="KLO17534.1"/>
    <property type="molecule type" value="Genomic_DNA"/>
</dbReference>
<dbReference type="SUPFAM" id="SSF51735">
    <property type="entry name" value="NAD(P)-binding Rossmann-fold domains"/>
    <property type="match status" value="1"/>
</dbReference>
<dbReference type="AlphaFoldDB" id="A0A0H2S0M4"/>
<gene>
    <name evidence="4" type="ORF">SCHPADRAFT_158053</name>
</gene>
<dbReference type="Gene3D" id="3.40.50.720">
    <property type="entry name" value="NAD(P)-binding Rossmann-like Domain"/>
    <property type="match status" value="1"/>
</dbReference>
<dbReference type="InterPro" id="IPR036291">
    <property type="entry name" value="NAD(P)-bd_dom_sf"/>
</dbReference>
<organism evidence="4 5">
    <name type="scientific">Schizopora paradoxa</name>
    <dbReference type="NCBI Taxonomy" id="27342"/>
    <lineage>
        <taxon>Eukaryota</taxon>
        <taxon>Fungi</taxon>
        <taxon>Dikarya</taxon>
        <taxon>Basidiomycota</taxon>
        <taxon>Agaricomycotina</taxon>
        <taxon>Agaricomycetes</taxon>
        <taxon>Hymenochaetales</taxon>
        <taxon>Schizoporaceae</taxon>
        <taxon>Schizopora</taxon>
    </lineage>
</organism>
<evidence type="ECO:0000313" key="4">
    <source>
        <dbReference type="EMBL" id="KLO17534.1"/>
    </source>
</evidence>
<dbReference type="PANTHER" id="PTHR43618">
    <property type="entry name" value="7-ALPHA-HYDROXYSTEROID DEHYDROGENASE"/>
    <property type="match status" value="1"/>
</dbReference>
<evidence type="ECO:0000313" key="5">
    <source>
        <dbReference type="Proteomes" id="UP000053477"/>
    </source>
</evidence>
<keyword evidence="5" id="KW-1185">Reference proteome</keyword>
<dbReference type="CDD" id="cd05233">
    <property type="entry name" value="SDR_c"/>
    <property type="match status" value="1"/>
</dbReference>
<comment type="similarity">
    <text evidence="1">Belongs to the short-chain dehydrogenases/reductases (SDR) family.</text>
</comment>
<protein>
    <submittedName>
        <fullName evidence="4">NAD-binding protein</fullName>
    </submittedName>
</protein>
<dbReference type="InterPro" id="IPR002347">
    <property type="entry name" value="SDR_fam"/>
</dbReference>
<dbReference type="STRING" id="27342.A0A0H2S0M4"/>
<dbReference type="PRINTS" id="PR00081">
    <property type="entry name" value="GDHRDH"/>
</dbReference>
<proteinExistence type="inferred from homology"/>
<sequence>MASADEVLSKLSASNIFDLRGVVAVVTGGGTGIGFMISSTLVANGATVYAIGPDQSKLDVLAKTYNEACQGISTRGKLVGIQGDIRWKDEAKRLADEIGKREKHVTVLFNNAGIHEGYLGDTPADVGPNTSSSPSDKPASAVEFMQRYWSTTQENFDNSMRTNAIGPYWLSAAFLPLLEKWKGSEGGKKFAPQIIMTSSMNGWTKDPATCGFSFPYLFSKSAIGHFTSSLAHELLPLGIRVNGIAPGWFVTEMTAPGTIDTQGISHASEETLQSVEFDIPTRQAPTSGEPNIGGTNRDMGTLALFLVANWFVNGETVLIDGGTLLRHPSSY</sequence>
<dbReference type="OrthoDB" id="3819888at2759"/>
<keyword evidence="3" id="KW-0560">Oxidoreductase</keyword>
<name>A0A0H2S0M4_9AGAM</name>
<dbReference type="Proteomes" id="UP000053477">
    <property type="component" value="Unassembled WGS sequence"/>
</dbReference>
<dbReference type="GO" id="GO:0016491">
    <property type="term" value="F:oxidoreductase activity"/>
    <property type="evidence" value="ECO:0007669"/>
    <property type="project" value="UniProtKB-KW"/>
</dbReference>
<dbReference type="Pfam" id="PF00106">
    <property type="entry name" value="adh_short"/>
    <property type="match status" value="2"/>
</dbReference>
<evidence type="ECO:0000256" key="2">
    <source>
        <dbReference type="ARBA" id="ARBA00022857"/>
    </source>
</evidence>
<evidence type="ECO:0000256" key="3">
    <source>
        <dbReference type="ARBA" id="ARBA00023002"/>
    </source>
</evidence>
<accession>A0A0H2S0M4</accession>
<dbReference type="InParanoid" id="A0A0H2S0M4"/>